<feature type="compositionally biased region" description="Polar residues" evidence="1">
    <location>
        <begin position="210"/>
        <end position="222"/>
    </location>
</feature>
<dbReference type="EMBL" id="SBLB01000002">
    <property type="protein sequence ID" value="RYC70213.1"/>
    <property type="molecule type" value="Genomic_DNA"/>
</dbReference>
<comment type="caution">
    <text evidence="2">The sequence shown here is derived from an EMBL/GenBank/DDBJ whole genome shotgun (WGS) entry which is preliminary data.</text>
</comment>
<name>A0A4Q2UL20_9BACT</name>
<feature type="compositionally biased region" description="Polar residues" evidence="1">
    <location>
        <begin position="279"/>
        <end position="297"/>
    </location>
</feature>
<evidence type="ECO:0000313" key="2">
    <source>
        <dbReference type="EMBL" id="RYC70213.1"/>
    </source>
</evidence>
<feature type="region of interest" description="Disordered" evidence="1">
    <location>
        <begin position="157"/>
        <end position="301"/>
    </location>
</feature>
<dbReference type="RefSeq" id="WP_129601416.1">
    <property type="nucleotide sequence ID" value="NZ_SBLB01000002.1"/>
</dbReference>
<protein>
    <recommendedName>
        <fullName evidence="4">Outer membrane protein beta-barrel domain-containing protein</fullName>
    </recommendedName>
</protein>
<evidence type="ECO:0000256" key="1">
    <source>
        <dbReference type="SAM" id="MobiDB-lite"/>
    </source>
</evidence>
<gene>
    <name evidence="2" type="ORF">EQG79_10125</name>
</gene>
<dbReference type="AlphaFoldDB" id="A0A4Q2UL20"/>
<feature type="compositionally biased region" description="Low complexity" evidence="1">
    <location>
        <begin position="116"/>
        <end position="129"/>
    </location>
</feature>
<evidence type="ECO:0008006" key="4">
    <source>
        <dbReference type="Google" id="ProtNLM"/>
    </source>
</evidence>
<organism evidence="2 3">
    <name type="scientific">Spirosoma sordidisoli</name>
    <dbReference type="NCBI Taxonomy" id="2502893"/>
    <lineage>
        <taxon>Bacteria</taxon>
        <taxon>Pseudomonadati</taxon>
        <taxon>Bacteroidota</taxon>
        <taxon>Cytophagia</taxon>
        <taxon>Cytophagales</taxon>
        <taxon>Cytophagaceae</taxon>
        <taxon>Spirosoma</taxon>
    </lineage>
</organism>
<feature type="region of interest" description="Disordered" evidence="1">
    <location>
        <begin position="95"/>
        <end position="139"/>
    </location>
</feature>
<dbReference type="Proteomes" id="UP000290407">
    <property type="component" value="Unassembled WGS sequence"/>
</dbReference>
<feature type="compositionally biased region" description="Low complexity" evidence="1">
    <location>
        <begin position="247"/>
        <end position="263"/>
    </location>
</feature>
<reference evidence="2 3" key="1">
    <citation type="submission" date="2019-01" db="EMBL/GenBank/DDBJ databases">
        <title>Spirosoma flava sp. nov., a propanil-degrading bacterium isolated from herbicide-contaminated soil.</title>
        <authorList>
            <person name="Zhang L."/>
            <person name="Jiang J.-D."/>
        </authorList>
    </citation>
    <scope>NUCLEOTIDE SEQUENCE [LARGE SCALE GENOMIC DNA]</scope>
    <source>
        <strain evidence="2 3">TY50</strain>
    </source>
</reference>
<proteinExistence type="predicted"/>
<accession>A0A4Q2UL20</accession>
<keyword evidence="3" id="KW-1185">Reference proteome</keyword>
<sequence length="559" mass="60864">MRTDRFTELIRRKLESIRPEFQDKDWQRMQASLQQAGLSDPGGSGTVQPLHGAGWYARPWLVAAASISSIVLLALSVWQHAEINQLRQAVSQLRQSPTPAIRQPQPGSGLPVDKLAAPPTASQSQPADPTVSKRESAHSSVLSRIDTVYITRYVPVPAQPGTELPAGRSQPGTERYAGIDRSRPQSTPSLPPESPSADPLARQEVGGSENRPTPSTNDQSNLPPYDPTSTRTLLTTKRKNSQERASARPSANSSPAQNPASSADGSDGSRTDLPGTTGVAATNTAEPGGSLATNQSAEGDPVAPVETAYQPVNTRPLTQEPVDWNGLLSRRLKRTRPAITQPAGPAVAQAPESQRIDPIAVNVRLGVGMDLQPQLFSLGAVSEFIFANRWALSLGLAQSTYKVGSYANDEDFKYRTRRNFRYEYAPPPGFDPKREIYSISLKTTRYQIPLQIGYRVPLNQHLSLTPALGTYLNLTSTAHVSFSYPKPMFGGYNGFESVEFTKKLPVDLISSYTASATLEWQQGHWAAQGGLLLTKPLQATMNWTSEPAFGARLRLFYQL</sequence>
<evidence type="ECO:0000313" key="3">
    <source>
        <dbReference type="Proteomes" id="UP000290407"/>
    </source>
</evidence>